<dbReference type="InterPro" id="IPR050275">
    <property type="entry name" value="PGM_Phosphatase"/>
</dbReference>
<gene>
    <name evidence="1" type="ORF">ACFSDE_20105</name>
</gene>
<dbReference type="RefSeq" id="WP_343921055.1">
    <property type="nucleotide sequence ID" value="NZ_BAAAJT010000003.1"/>
</dbReference>
<name>A0ABW4TV71_9ACTN</name>
<dbReference type="InterPro" id="IPR029033">
    <property type="entry name" value="His_PPase_superfam"/>
</dbReference>
<reference evidence="2" key="1">
    <citation type="journal article" date="2019" name="Int. J. Syst. Evol. Microbiol.">
        <title>The Global Catalogue of Microorganisms (GCM) 10K type strain sequencing project: providing services to taxonomists for standard genome sequencing and annotation.</title>
        <authorList>
            <consortium name="The Broad Institute Genomics Platform"/>
            <consortium name="The Broad Institute Genome Sequencing Center for Infectious Disease"/>
            <person name="Wu L."/>
            <person name="Ma J."/>
        </authorList>
    </citation>
    <scope>NUCLEOTIDE SEQUENCE [LARGE SCALE GENOMIC DNA]</scope>
    <source>
        <strain evidence="2">CGMCC 1.12477</strain>
    </source>
</reference>
<dbReference type="Proteomes" id="UP001597351">
    <property type="component" value="Unassembled WGS sequence"/>
</dbReference>
<evidence type="ECO:0000313" key="2">
    <source>
        <dbReference type="Proteomes" id="UP001597351"/>
    </source>
</evidence>
<dbReference type="PANTHER" id="PTHR48100">
    <property type="entry name" value="BROAD-SPECIFICITY PHOSPHATASE YOR283W-RELATED"/>
    <property type="match status" value="1"/>
</dbReference>
<dbReference type="CDD" id="cd07067">
    <property type="entry name" value="HP_PGM_like"/>
    <property type="match status" value="1"/>
</dbReference>
<dbReference type="PANTHER" id="PTHR48100:SF1">
    <property type="entry name" value="HISTIDINE PHOSPHATASE FAMILY PROTEIN-RELATED"/>
    <property type="match status" value="1"/>
</dbReference>
<dbReference type="Gene3D" id="3.40.50.1240">
    <property type="entry name" value="Phosphoglycerate mutase-like"/>
    <property type="match status" value="1"/>
</dbReference>
<dbReference type="InterPro" id="IPR013078">
    <property type="entry name" value="His_Pase_superF_clade-1"/>
</dbReference>
<sequence length="223" mass="23683">MAGPVSTTLVLVRHGVTDHTTGRRFSGGLAGSDPALSEEGRAQVADVARWLATVSSVDAVLSSPVRRTRESADVIASALGLPVVEEAGFAEMEFGAWDGLTYAEVGERHGEELEQWVGSLDHAPGGTGESFRQVEERVVAALGRVLEEHAGRTVVVVSHVTPIKTMVAHVLQAPLPSLFRMQLSPASVSVLSFFETEDRGPHATMRLFNGTPGDLALGDPGHW</sequence>
<protein>
    <submittedName>
        <fullName evidence="1">Histidine phosphatase family protein</fullName>
    </submittedName>
</protein>
<dbReference type="EMBL" id="JBHUGD010000004">
    <property type="protein sequence ID" value="MFD1949118.1"/>
    <property type="molecule type" value="Genomic_DNA"/>
</dbReference>
<dbReference type="SUPFAM" id="SSF53254">
    <property type="entry name" value="Phosphoglycerate mutase-like"/>
    <property type="match status" value="1"/>
</dbReference>
<evidence type="ECO:0000313" key="1">
    <source>
        <dbReference type="EMBL" id="MFD1949118.1"/>
    </source>
</evidence>
<dbReference type="Pfam" id="PF00300">
    <property type="entry name" value="His_Phos_1"/>
    <property type="match status" value="1"/>
</dbReference>
<keyword evidence="2" id="KW-1185">Reference proteome</keyword>
<comment type="caution">
    <text evidence="1">The sequence shown here is derived from an EMBL/GenBank/DDBJ whole genome shotgun (WGS) entry which is preliminary data.</text>
</comment>
<proteinExistence type="predicted"/>
<dbReference type="SMART" id="SM00855">
    <property type="entry name" value="PGAM"/>
    <property type="match status" value="1"/>
</dbReference>
<organism evidence="1 2">
    <name type="scientific">Nocardioides aestuarii</name>
    <dbReference type="NCBI Taxonomy" id="252231"/>
    <lineage>
        <taxon>Bacteria</taxon>
        <taxon>Bacillati</taxon>
        <taxon>Actinomycetota</taxon>
        <taxon>Actinomycetes</taxon>
        <taxon>Propionibacteriales</taxon>
        <taxon>Nocardioidaceae</taxon>
        <taxon>Nocardioides</taxon>
    </lineage>
</organism>
<accession>A0ABW4TV71</accession>